<keyword evidence="5" id="KW-1185">Reference proteome</keyword>
<evidence type="ECO:0000313" key="4">
    <source>
        <dbReference type="EMBL" id="MBD8060759.1"/>
    </source>
</evidence>
<dbReference type="PROSITE" id="PS50893">
    <property type="entry name" value="ABC_TRANSPORTER_2"/>
    <property type="match status" value="1"/>
</dbReference>
<dbReference type="InterPro" id="IPR003593">
    <property type="entry name" value="AAA+_ATPase"/>
</dbReference>
<sequence length="293" mass="31902">MSGLDVELTGLTVDYRDTRAVDSATVRFPADTITGLLGRNGSGKTSMLSTIASLRRPTSGTVRVDGRDPFEDERLMESICLIRESGDVLSEEKLKVTLELVASARPTWDQAYAEELLDAFELDPRKKPGKLSRGQRSAFGAVIGLASRAPVTIFDEVYLGMDAPSRRRFYDLLIADYVEHPRTVILSSHLIGEVERLFENVVVLDAGRVLLAEEAETLRSHGVTVTGLAAEVDAATAGLRVLGEQVLGPTKRVTVLGRLDDAARGRFRAASLELGAVPIEDLFIALTEKEAHR</sequence>
<dbReference type="RefSeq" id="WP_251837935.1">
    <property type="nucleotide sequence ID" value="NZ_JACSPO010000001.1"/>
</dbReference>
<evidence type="ECO:0000256" key="2">
    <source>
        <dbReference type="ARBA" id="ARBA00022840"/>
    </source>
</evidence>
<evidence type="ECO:0000313" key="5">
    <source>
        <dbReference type="Proteomes" id="UP000661894"/>
    </source>
</evidence>
<dbReference type="GO" id="GO:0005524">
    <property type="term" value="F:ATP binding"/>
    <property type="evidence" value="ECO:0007669"/>
    <property type="project" value="UniProtKB-KW"/>
</dbReference>
<dbReference type="PANTHER" id="PTHR43158:SF5">
    <property type="entry name" value="ABC TRANSPORTER, ATP-BINDING PROTEIN"/>
    <property type="match status" value="1"/>
</dbReference>
<keyword evidence="2 4" id="KW-0067">ATP-binding</keyword>
<reference evidence="4 5" key="1">
    <citation type="submission" date="2020-08" db="EMBL/GenBank/DDBJ databases">
        <title>A Genomic Blueprint of the Chicken Gut Microbiome.</title>
        <authorList>
            <person name="Gilroy R."/>
            <person name="Ravi A."/>
            <person name="Getino M."/>
            <person name="Pursley I."/>
            <person name="Horton D.L."/>
            <person name="Alikhan N.-F."/>
            <person name="Baker D."/>
            <person name="Gharbi K."/>
            <person name="Hall N."/>
            <person name="Watson M."/>
            <person name="Adriaenssens E.M."/>
            <person name="Foster-Nyarko E."/>
            <person name="Jarju S."/>
            <person name="Secka A."/>
            <person name="Antonio M."/>
            <person name="Oren A."/>
            <person name="Chaudhuri R."/>
            <person name="La Ragione R.M."/>
            <person name="Hildebrand F."/>
            <person name="Pallen M.J."/>
        </authorList>
    </citation>
    <scope>NUCLEOTIDE SEQUENCE [LARGE SCALE GENOMIC DNA]</scope>
    <source>
        <strain evidence="4 5">Sa1BUA1</strain>
    </source>
</reference>
<dbReference type="Gene3D" id="3.40.50.300">
    <property type="entry name" value="P-loop containing nucleotide triphosphate hydrolases"/>
    <property type="match status" value="1"/>
</dbReference>
<dbReference type="EMBL" id="JACSPO010000001">
    <property type="protein sequence ID" value="MBD8060759.1"/>
    <property type="molecule type" value="Genomic_DNA"/>
</dbReference>
<dbReference type="Pfam" id="PF00005">
    <property type="entry name" value="ABC_tran"/>
    <property type="match status" value="1"/>
</dbReference>
<evidence type="ECO:0000256" key="1">
    <source>
        <dbReference type="ARBA" id="ARBA00022741"/>
    </source>
</evidence>
<dbReference type="Proteomes" id="UP000661894">
    <property type="component" value="Unassembled WGS sequence"/>
</dbReference>
<evidence type="ECO:0000259" key="3">
    <source>
        <dbReference type="PROSITE" id="PS50893"/>
    </source>
</evidence>
<protein>
    <submittedName>
        <fullName evidence="4">ABC transporter ATP-binding protein</fullName>
    </submittedName>
</protein>
<dbReference type="InterPro" id="IPR027417">
    <property type="entry name" value="P-loop_NTPase"/>
</dbReference>
<comment type="caution">
    <text evidence="4">The sequence shown here is derived from an EMBL/GenBank/DDBJ whole genome shotgun (WGS) entry which is preliminary data.</text>
</comment>
<dbReference type="PANTHER" id="PTHR43158">
    <property type="entry name" value="SKFA PEPTIDE EXPORT ATP-BINDING PROTEIN SKFE"/>
    <property type="match status" value="1"/>
</dbReference>
<feature type="domain" description="ABC transporter" evidence="3">
    <location>
        <begin position="6"/>
        <end position="231"/>
    </location>
</feature>
<name>A0ABR8YXR7_9MICO</name>
<proteinExistence type="predicted"/>
<keyword evidence="1" id="KW-0547">Nucleotide-binding</keyword>
<accession>A0ABR8YXR7</accession>
<organism evidence="4 5">
    <name type="scientific">Oceanitalea stevensii</name>
    <dbReference type="NCBI Taxonomy" id="2763072"/>
    <lineage>
        <taxon>Bacteria</taxon>
        <taxon>Bacillati</taxon>
        <taxon>Actinomycetota</taxon>
        <taxon>Actinomycetes</taxon>
        <taxon>Micrococcales</taxon>
        <taxon>Bogoriellaceae</taxon>
        <taxon>Georgenia</taxon>
    </lineage>
</organism>
<dbReference type="SUPFAM" id="SSF52540">
    <property type="entry name" value="P-loop containing nucleoside triphosphate hydrolases"/>
    <property type="match status" value="1"/>
</dbReference>
<dbReference type="InterPro" id="IPR003439">
    <property type="entry name" value="ABC_transporter-like_ATP-bd"/>
</dbReference>
<gene>
    <name evidence="4" type="ORF">H9624_00295</name>
</gene>
<dbReference type="SMART" id="SM00382">
    <property type="entry name" value="AAA"/>
    <property type="match status" value="1"/>
</dbReference>